<gene>
    <name evidence="1" type="ORF">QSV35_01525</name>
</gene>
<keyword evidence="2" id="KW-1185">Reference proteome</keyword>
<reference evidence="1 2" key="1">
    <citation type="submission" date="2023-06" db="EMBL/GenBank/DDBJ databases">
        <title>Microbacterium sp. nov., isolated from a waste landfill.</title>
        <authorList>
            <person name="Wen W."/>
        </authorList>
    </citation>
    <scope>NUCLEOTIDE SEQUENCE [LARGE SCALE GENOMIC DNA]</scope>
    <source>
        <strain evidence="1 2">ASV49</strain>
    </source>
</reference>
<organism evidence="1 2">
    <name type="scientific">Microbacterium candidum</name>
    <dbReference type="NCBI Taxonomy" id="3041922"/>
    <lineage>
        <taxon>Bacteria</taxon>
        <taxon>Bacillati</taxon>
        <taxon>Actinomycetota</taxon>
        <taxon>Actinomycetes</taxon>
        <taxon>Micrococcales</taxon>
        <taxon>Microbacteriaceae</taxon>
        <taxon>Microbacterium</taxon>
    </lineage>
</organism>
<evidence type="ECO:0000313" key="1">
    <source>
        <dbReference type="EMBL" id="MDL9978001.1"/>
    </source>
</evidence>
<sequence>MMSATIGERVTDERIGDGDGEVDRILADIAAAARDSLRESDVDLLRGAIAVDESAWLRLRAGGHRAPMRIAVRAADGTELRDVLRVLLAAIRGGTRIDVSLGWPLSDRLHRALLRAGAQVRVESLRTWGCRVGHGGDRIRVVGPRRSRSTALRRAMPRPEEWASGADATDVDLDGASELERLFRPMDLRVAV</sequence>
<protein>
    <submittedName>
        <fullName evidence="1">Uncharacterized protein</fullName>
    </submittedName>
</protein>
<proteinExistence type="predicted"/>
<dbReference type="Proteomes" id="UP001235064">
    <property type="component" value="Unassembled WGS sequence"/>
</dbReference>
<dbReference type="RefSeq" id="WP_286285999.1">
    <property type="nucleotide sequence ID" value="NZ_JASXSZ010000001.1"/>
</dbReference>
<evidence type="ECO:0000313" key="2">
    <source>
        <dbReference type="Proteomes" id="UP001235064"/>
    </source>
</evidence>
<accession>A0ABT7MU77</accession>
<comment type="caution">
    <text evidence="1">The sequence shown here is derived from an EMBL/GenBank/DDBJ whole genome shotgun (WGS) entry which is preliminary data.</text>
</comment>
<name>A0ABT7MU77_9MICO</name>
<dbReference type="EMBL" id="JASXSZ010000001">
    <property type="protein sequence ID" value="MDL9978001.1"/>
    <property type="molecule type" value="Genomic_DNA"/>
</dbReference>